<keyword evidence="3" id="KW-1185">Reference proteome</keyword>
<evidence type="ECO:0000313" key="2">
    <source>
        <dbReference type="EMBL" id="GAA0876654.1"/>
    </source>
</evidence>
<dbReference type="Pfam" id="PF11325">
    <property type="entry name" value="DUF3127"/>
    <property type="match status" value="1"/>
</dbReference>
<dbReference type="InterPro" id="IPR021474">
    <property type="entry name" value="DUF3127"/>
</dbReference>
<reference evidence="2 3" key="1">
    <citation type="journal article" date="2019" name="Int. J. Syst. Evol. Microbiol.">
        <title>The Global Catalogue of Microorganisms (GCM) 10K type strain sequencing project: providing services to taxonomists for standard genome sequencing and annotation.</title>
        <authorList>
            <consortium name="The Broad Institute Genomics Platform"/>
            <consortium name="The Broad Institute Genome Sequencing Center for Infectious Disease"/>
            <person name="Wu L."/>
            <person name="Ma J."/>
        </authorList>
    </citation>
    <scope>NUCLEOTIDE SEQUENCE [LARGE SCALE GENOMIC DNA]</scope>
    <source>
        <strain evidence="2 3">JCM 16083</strain>
    </source>
</reference>
<evidence type="ECO:0008006" key="4">
    <source>
        <dbReference type="Google" id="ProtNLM"/>
    </source>
</evidence>
<dbReference type="Proteomes" id="UP001501126">
    <property type="component" value="Unassembled WGS sequence"/>
</dbReference>
<gene>
    <name evidence="2" type="ORF">GCM10009118_30640</name>
</gene>
<protein>
    <recommendedName>
        <fullName evidence="4">DUF3127 domain-containing protein</fullName>
    </recommendedName>
</protein>
<feature type="compositionally biased region" description="Acidic residues" evidence="1">
    <location>
        <begin position="113"/>
        <end position="123"/>
    </location>
</feature>
<organism evidence="2 3">
    <name type="scientific">Wandonia haliotis</name>
    <dbReference type="NCBI Taxonomy" id="574963"/>
    <lineage>
        <taxon>Bacteria</taxon>
        <taxon>Pseudomonadati</taxon>
        <taxon>Bacteroidota</taxon>
        <taxon>Flavobacteriia</taxon>
        <taxon>Flavobacteriales</taxon>
        <taxon>Crocinitomicaceae</taxon>
        <taxon>Wandonia</taxon>
    </lineage>
</organism>
<accession>A0ABN1MUP5</accession>
<sequence length="123" mass="14056">MYTLVGNIKVINDTQVISEKFRKREFVVTDNSGQYPQDVLFQLTQDKTDLLNDMQLNEMVSVSFFIRGREWTSPSGEVRYFNSLDVWKIEKQSGGMPTPQDMSPASSDSAETFVEEGDDDLPF</sequence>
<feature type="compositionally biased region" description="Polar residues" evidence="1">
    <location>
        <begin position="100"/>
        <end position="110"/>
    </location>
</feature>
<evidence type="ECO:0000313" key="3">
    <source>
        <dbReference type="Proteomes" id="UP001501126"/>
    </source>
</evidence>
<proteinExistence type="predicted"/>
<comment type="caution">
    <text evidence="2">The sequence shown here is derived from an EMBL/GenBank/DDBJ whole genome shotgun (WGS) entry which is preliminary data.</text>
</comment>
<dbReference type="RefSeq" id="WP_343789941.1">
    <property type="nucleotide sequence ID" value="NZ_BAAAFH010000022.1"/>
</dbReference>
<feature type="region of interest" description="Disordered" evidence="1">
    <location>
        <begin position="92"/>
        <end position="123"/>
    </location>
</feature>
<dbReference type="EMBL" id="BAAAFH010000022">
    <property type="protein sequence ID" value="GAA0876654.1"/>
    <property type="molecule type" value="Genomic_DNA"/>
</dbReference>
<name>A0ABN1MUP5_9FLAO</name>
<evidence type="ECO:0000256" key="1">
    <source>
        <dbReference type="SAM" id="MobiDB-lite"/>
    </source>
</evidence>